<protein>
    <recommendedName>
        <fullName evidence="3">Lipoprotein LpqN</fullName>
    </recommendedName>
</protein>
<evidence type="ECO:0000256" key="1">
    <source>
        <dbReference type="SAM" id="SignalP"/>
    </source>
</evidence>
<name>A0A1Y5PDM3_9MYCO</name>
<keyword evidence="1" id="KW-0732">Signal</keyword>
<evidence type="ECO:0008006" key="3">
    <source>
        <dbReference type="Google" id="ProtNLM"/>
    </source>
</evidence>
<dbReference type="PROSITE" id="PS51257">
    <property type="entry name" value="PROKAR_LIPOPROTEIN"/>
    <property type="match status" value="1"/>
</dbReference>
<dbReference type="EMBL" id="FLQS01000029">
    <property type="protein sequence ID" value="SBS76723.1"/>
    <property type="molecule type" value="Genomic_DNA"/>
</dbReference>
<feature type="chain" id="PRO_5038707381" description="Lipoprotein LpqN" evidence="1">
    <location>
        <begin position="27"/>
        <end position="219"/>
    </location>
</feature>
<accession>A0A1Y5PDM3</accession>
<feature type="signal peptide" evidence="1">
    <location>
        <begin position="1"/>
        <end position="26"/>
    </location>
</feature>
<gene>
    <name evidence="2" type="ORF">MHPYR_350065</name>
</gene>
<reference evidence="2" key="1">
    <citation type="submission" date="2016-03" db="EMBL/GenBank/DDBJ databases">
        <authorList>
            <person name="Ploux O."/>
        </authorList>
    </citation>
    <scope>NUCLEOTIDE SEQUENCE</scope>
    <source>
        <strain evidence="2">UC10</strain>
    </source>
</reference>
<sequence length="219" mass="21961">MEMKSNHATRYAALAMIAAVAFGVTSCDNESGVTTSKPAAASIPGLPGVATTTTTTSTKPATAPVDYTRLLLQARDVSTTGDAFVAQPATPNPDSRPGAEVLIVNQEQTKAVSILIVALDSPAAGPSALAEAQASLAKSVNPGPPRPSIVGTGGTVVSGNSPDGAKSVTVLLFTEGSTLARVEFDGLPGQPADADFVTNVGQKQAIALRVGLPAQQGTP</sequence>
<organism evidence="2">
    <name type="scientific">uncultured Mycobacterium sp</name>
    <dbReference type="NCBI Taxonomy" id="171292"/>
    <lineage>
        <taxon>Bacteria</taxon>
        <taxon>Bacillati</taxon>
        <taxon>Actinomycetota</taxon>
        <taxon>Actinomycetes</taxon>
        <taxon>Mycobacteriales</taxon>
        <taxon>Mycobacteriaceae</taxon>
        <taxon>Mycobacterium</taxon>
        <taxon>environmental samples</taxon>
    </lineage>
</organism>
<proteinExistence type="predicted"/>
<dbReference type="AlphaFoldDB" id="A0A1Y5PDM3"/>
<evidence type="ECO:0000313" key="2">
    <source>
        <dbReference type="EMBL" id="SBS76723.1"/>
    </source>
</evidence>